<feature type="transmembrane region" description="Helical" evidence="6">
    <location>
        <begin position="171"/>
        <end position="193"/>
    </location>
</feature>
<dbReference type="GO" id="GO:0016020">
    <property type="term" value="C:membrane"/>
    <property type="evidence" value="ECO:0007669"/>
    <property type="project" value="UniProtKB-SubCell"/>
</dbReference>
<keyword evidence="4 6" id="KW-1133">Transmembrane helix</keyword>
<gene>
    <name evidence="7" type="ORF">CQA66_08870</name>
</gene>
<reference evidence="7 8" key="1">
    <citation type="submission" date="2018-04" db="EMBL/GenBank/DDBJ databases">
        <title>Novel Campyloabacter and Helicobacter Species and Strains.</title>
        <authorList>
            <person name="Mannion A.J."/>
            <person name="Shen Z."/>
            <person name="Fox J.G."/>
        </authorList>
    </citation>
    <scope>NUCLEOTIDE SEQUENCE [LARGE SCALE GENOMIC DNA]</scope>
    <source>
        <strain evidence="7 8">MIT 97-5075</strain>
    </source>
</reference>
<dbReference type="PANTHER" id="PTHR42948:SF1">
    <property type="entry name" value="TRANSPORTER"/>
    <property type="match status" value="1"/>
</dbReference>
<dbReference type="SUPFAM" id="SSF161070">
    <property type="entry name" value="SNF-like"/>
    <property type="match status" value="1"/>
</dbReference>
<evidence type="ECO:0000256" key="3">
    <source>
        <dbReference type="ARBA" id="ARBA00022692"/>
    </source>
</evidence>
<dbReference type="NCBIfam" id="NF037979">
    <property type="entry name" value="Na_transp"/>
    <property type="match status" value="1"/>
</dbReference>
<keyword evidence="8" id="KW-1185">Reference proteome</keyword>
<evidence type="ECO:0000313" key="8">
    <source>
        <dbReference type="Proteomes" id="UP000256424"/>
    </source>
</evidence>
<dbReference type="EMBL" id="NXLW01000027">
    <property type="protein sequence ID" value="RDU69766.1"/>
    <property type="molecule type" value="Genomic_DNA"/>
</dbReference>
<evidence type="ECO:0000256" key="4">
    <source>
        <dbReference type="ARBA" id="ARBA00022989"/>
    </source>
</evidence>
<dbReference type="PRINTS" id="PR00176">
    <property type="entry name" value="NANEUSMPORT"/>
</dbReference>
<feature type="transmembrane region" description="Helical" evidence="6">
    <location>
        <begin position="7"/>
        <end position="25"/>
    </location>
</feature>
<feature type="transmembrane region" description="Helical" evidence="6">
    <location>
        <begin position="425"/>
        <end position="447"/>
    </location>
</feature>
<feature type="transmembrane region" description="Helical" evidence="6">
    <location>
        <begin position="247"/>
        <end position="271"/>
    </location>
</feature>
<feature type="transmembrane region" description="Helical" evidence="6">
    <location>
        <begin position="37"/>
        <end position="57"/>
    </location>
</feature>
<dbReference type="InterPro" id="IPR000175">
    <property type="entry name" value="Na/ntran_symport"/>
</dbReference>
<sequence length="453" mass="50514">MQKDFGKLGFIIAALGSSIGLGHIWRFPTMAGTSGGAAFVLLFLAISLVIGCAMLIAEMLIGQQGRKNVPDSFRVITGNNNTKWRFMGVALFAGPIILTFYCVVLGWVLYYSCYVSFQLPQTFTESKEIFNALVVSNRQLFYQILCFAIILLATAYNIAHGIKGIERLNFILIPLLFCIFFGLLLYAISLPSFKQSLTFMFQADFSKIDSHVLTNAMGQVFFSLSIGAGTILTYTSHANKTQNLLNASLAILIPGIIISLMAGLLIFTFVFEYGDASNVSEGPGLIFITLPVMFEKFGVLGNLFSVLFMVGLLLAGISSTVSLLEPCIKYLVDRTKYSRSSLTYMVAFAIFIAGIFIILSQNVEYSVYLTILGKSLFDWADWLSANILLTWCGFFGSLFVAYFIPQQKLRKWTKPYFKSDVLFFAWLYSLRVLAPLMVCVIFSHKIYELFSTQ</sequence>
<evidence type="ECO:0000313" key="7">
    <source>
        <dbReference type="EMBL" id="RDU69766.1"/>
    </source>
</evidence>
<feature type="transmembrane region" description="Helical" evidence="6">
    <location>
        <begin position="89"/>
        <end position="110"/>
    </location>
</feature>
<feature type="transmembrane region" description="Helical" evidence="6">
    <location>
        <begin position="213"/>
        <end position="235"/>
    </location>
</feature>
<dbReference type="AlphaFoldDB" id="A0A3D8IXR7"/>
<keyword evidence="2" id="KW-0813">Transport</keyword>
<comment type="caution">
    <text evidence="7">The sequence shown here is derived from an EMBL/GenBank/DDBJ whole genome shotgun (WGS) entry which is preliminary data.</text>
</comment>
<dbReference type="InterPro" id="IPR037272">
    <property type="entry name" value="SNS_sf"/>
</dbReference>
<evidence type="ECO:0000256" key="2">
    <source>
        <dbReference type="ARBA" id="ARBA00022448"/>
    </source>
</evidence>
<dbReference type="Proteomes" id="UP000256424">
    <property type="component" value="Unassembled WGS sequence"/>
</dbReference>
<organism evidence="7 8">
    <name type="scientific">Helicobacter aurati</name>
    <dbReference type="NCBI Taxonomy" id="137778"/>
    <lineage>
        <taxon>Bacteria</taxon>
        <taxon>Pseudomonadati</taxon>
        <taxon>Campylobacterota</taxon>
        <taxon>Epsilonproteobacteria</taxon>
        <taxon>Campylobacterales</taxon>
        <taxon>Helicobacteraceae</taxon>
        <taxon>Helicobacter</taxon>
    </lineage>
</organism>
<feature type="transmembrane region" description="Helical" evidence="6">
    <location>
        <begin position="299"/>
        <end position="321"/>
    </location>
</feature>
<dbReference type="PANTHER" id="PTHR42948">
    <property type="entry name" value="TRANSPORTER"/>
    <property type="match status" value="1"/>
</dbReference>
<accession>A0A3D8IXR7</accession>
<feature type="transmembrane region" description="Helical" evidence="6">
    <location>
        <begin position="383"/>
        <end position="404"/>
    </location>
</feature>
<evidence type="ECO:0000256" key="1">
    <source>
        <dbReference type="ARBA" id="ARBA00004141"/>
    </source>
</evidence>
<dbReference type="OrthoDB" id="9762833at2"/>
<dbReference type="Pfam" id="PF00209">
    <property type="entry name" value="SNF"/>
    <property type="match status" value="2"/>
</dbReference>
<keyword evidence="3 6" id="KW-0812">Transmembrane</keyword>
<dbReference type="CDD" id="cd10336">
    <property type="entry name" value="SLC6sbd_Tyt1-Like"/>
    <property type="match status" value="1"/>
</dbReference>
<protein>
    <submittedName>
        <fullName evidence="7">Sodium-dependent transporter</fullName>
    </submittedName>
</protein>
<name>A0A3D8IXR7_9HELI</name>
<dbReference type="PROSITE" id="PS50267">
    <property type="entry name" value="NA_NEUROTRAN_SYMP_3"/>
    <property type="match status" value="1"/>
</dbReference>
<feature type="transmembrane region" description="Helical" evidence="6">
    <location>
        <begin position="342"/>
        <end position="363"/>
    </location>
</feature>
<feature type="transmembrane region" description="Helical" evidence="6">
    <location>
        <begin position="140"/>
        <end position="159"/>
    </location>
</feature>
<keyword evidence="5 6" id="KW-0472">Membrane</keyword>
<evidence type="ECO:0000256" key="5">
    <source>
        <dbReference type="ARBA" id="ARBA00023136"/>
    </source>
</evidence>
<comment type="subcellular location">
    <subcellularLocation>
        <location evidence="1">Membrane</location>
        <topology evidence="1">Multi-pass membrane protein</topology>
    </subcellularLocation>
</comment>
<proteinExistence type="predicted"/>
<dbReference type="RefSeq" id="WP_104763814.1">
    <property type="nucleotide sequence ID" value="NZ_FZPM01000039.1"/>
</dbReference>
<dbReference type="InterPro" id="IPR047218">
    <property type="entry name" value="YocR/YhdH-like"/>
</dbReference>
<evidence type="ECO:0000256" key="6">
    <source>
        <dbReference type="SAM" id="Phobius"/>
    </source>
</evidence>